<comment type="caution">
    <text evidence="1">The sequence shown here is derived from an EMBL/GenBank/DDBJ whole genome shotgun (WGS) entry which is preliminary data.</text>
</comment>
<keyword evidence="2" id="KW-1185">Reference proteome</keyword>
<dbReference type="Pfam" id="PF15139">
    <property type="entry name" value="CFAP95"/>
    <property type="match status" value="1"/>
</dbReference>
<dbReference type="EMBL" id="CAJHNJ030000005">
    <property type="protein sequence ID" value="CAG9099139.1"/>
    <property type="molecule type" value="Genomic_DNA"/>
</dbReference>
<gene>
    <name evidence="1" type="ORF">PLXY2_LOCUS2046</name>
</gene>
<dbReference type="InterPro" id="IPR027905">
    <property type="entry name" value="CFAP95"/>
</dbReference>
<sequence>MRSTHPTAKKPPQIIFTKNTYSPGVKVENWDYSRFAEVKDNYVYRDRLSNQVSTYCRLGTQDQPFTTETREMLAQIHTKTEPVYTFKPLVNFTSYPCTDTPGRNKLMKNANLAQLPPDYGVMDYISTHQDDFRNPYPCVMKPLTMSSPPWMLNRVVRSGLTLKQESVPAAGDHQFLDDGDDAPLDHIRRMRMPRHLSFNPASGLQDFPCLNPRE</sequence>
<proteinExistence type="predicted"/>
<name>A0A8S4DIC2_PLUXY</name>
<accession>A0A8S4DIC2</accession>
<dbReference type="Proteomes" id="UP000653454">
    <property type="component" value="Unassembled WGS sequence"/>
</dbReference>
<dbReference type="AlphaFoldDB" id="A0A8S4DIC2"/>
<evidence type="ECO:0000313" key="2">
    <source>
        <dbReference type="Proteomes" id="UP000653454"/>
    </source>
</evidence>
<protein>
    <submittedName>
        <fullName evidence="1">(diamondback moth) hypothetical protein</fullName>
    </submittedName>
</protein>
<reference evidence="1" key="1">
    <citation type="submission" date="2020-11" db="EMBL/GenBank/DDBJ databases">
        <authorList>
            <person name="Whiteford S."/>
        </authorList>
    </citation>
    <scope>NUCLEOTIDE SEQUENCE</scope>
</reference>
<organism evidence="1 2">
    <name type="scientific">Plutella xylostella</name>
    <name type="common">Diamondback moth</name>
    <name type="synonym">Plutella maculipennis</name>
    <dbReference type="NCBI Taxonomy" id="51655"/>
    <lineage>
        <taxon>Eukaryota</taxon>
        <taxon>Metazoa</taxon>
        <taxon>Ecdysozoa</taxon>
        <taxon>Arthropoda</taxon>
        <taxon>Hexapoda</taxon>
        <taxon>Insecta</taxon>
        <taxon>Pterygota</taxon>
        <taxon>Neoptera</taxon>
        <taxon>Endopterygota</taxon>
        <taxon>Lepidoptera</taxon>
        <taxon>Glossata</taxon>
        <taxon>Ditrysia</taxon>
        <taxon>Yponomeutoidea</taxon>
        <taxon>Plutellidae</taxon>
        <taxon>Plutella</taxon>
    </lineage>
</organism>
<evidence type="ECO:0000313" key="1">
    <source>
        <dbReference type="EMBL" id="CAG9099139.1"/>
    </source>
</evidence>